<dbReference type="EMBL" id="BMED01000001">
    <property type="protein sequence ID" value="GGC63244.1"/>
    <property type="molecule type" value="Genomic_DNA"/>
</dbReference>
<organism evidence="2 3">
    <name type="scientific">Undibacterium terreum</name>
    <dbReference type="NCBI Taxonomy" id="1224302"/>
    <lineage>
        <taxon>Bacteria</taxon>
        <taxon>Pseudomonadati</taxon>
        <taxon>Pseudomonadota</taxon>
        <taxon>Betaproteobacteria</taxon>
        <taxon>Burkholderiales</taxon>
        <taxon>Oxalobacteraceae</taxon>
        <taxon>Undibacterium</taxon>
    </lineage>
</organism>
<dbReference type="AlphaFoldDB" id="A0A916XCE5"/>
<dbReference type="InterPro" id="IPR012338">
    <property type="entry name" value="Beta-lactam/transpept-like"/>
</dbReference>
<dbReference type="PANTHER" id="PTHR43283">
    <property type="entry name" value="BETA-LACTAMASE-RELATED"/>
    <property type="match status" value="1"/>
</dbReference>
<dbReference type="Gene3D" id="3.40.710.10">
    <property type="entry name" value="DD-peptidase/beta-lactamase superfamily"/>
    <property type="match status" value="1"/>
</dbReference>
<keyword evidence="2" id="KW-0378">Hydrolase</keyword>
<dbReference type="InterPro" id="IPR050789">
    <property type="entry name" value="Diverse_Enzym_Activities"/>
</dbReference>
<feature type="domain" description="Beta-lactamase-related" evidence="1">
    <location>
        <begin position="166"/>
        <end position="442"/>
    </location>
</feature>
<evidence type="ECO:0000313" key="3">
    <source>
        <dbReference type="Proteomes" id="UP000637423"/>
    </source>
</evidence>
<reference evidence="2" key="2">
    <citation type="submission" date="2020-09" db="EMBL/GenBank/DDBJ databases">
        <authorList>
            <person name="Sun Q."/>
            <person name="Zhou Y."/>
        </authorList>
    </citation>
    <scope>NUCLEOTIDE SEQUENCE</scope>
    <source>
        <strain evidence="2">CGMCC 1.10998</strain>
    </source>
</reference>
<dbReference type="GO" id="GO:0016787">
    <property type="term" value="F:hydrolase activity"/>
    <property type="evidence" value="ECO:0007669"/>
    <property type="project" value="UniProtKB-KW"/>
</dbReference>
<accession>A0A916XCE5</accession>
<evidence type="ECO:0000259" key="1">
    <source>
        <dbReference type="Pfam" id="PF00144"/>
    </source>
</evidence>
<comment type="caution">
    <text evidence="2">The sequence shown here is derived from an EMBL/GenBank/DDBJ whole genome shotgun (WGS) entry which is preliminary data.</text>
</comment>
<dbReference type="RefSeq" id="WP_188564643.1">
    <property type="nucleotide sequence ID" value="NZ_BMED01000001.1"/>
</dbReference>
<dbReference type="InterPro" id="IPR001466">
    <property type="entry name" value="Beta-lactam-related"/>
</dbReference>
<name>A0A916XCE5_9BURK</name>
<dbReference type="SUPFAM" id="SSF56601">
    <property type="entry name" value="beta-lactamase/transpeptidase-like"/>
    <property type="match status" value="1"/>
</dbReference>
<sequence length="474" mass="51171">MNTKLSAAPHLALLLLSLILLPGCTLVRPDQPLMAASGFASHHLCSETFISGLGTGQVYQERVLEEGAIRYLKSLMHYELDRDKRQVTTSIAGLYKTSAIYDDQYGCMVSHGDPAPELGTPRPILPPADKSAAEDIAGPAIVAPQNAGLAAALEKGFAERQQAPYIHTKAIVVIKDGKIVAERYAPGVGVDTPLLGFSMTKSISNAMLGILVRQGKLQVSQPVPFAAWQGKDDLRGTITIDELLRQTAGLALEQTNTGYDINSRMLFLERDMAGFAQTAQLKARPGSEWAYTDGNFMLLARIIRDAVGGHAADVNRFVQDELYAPLGMRHARLDFDATGTPLGASYSFASARDWARLGLLYLNDGVAGGKRILPEGWVKYSSTPTLDTGYGAGFWTNRVAGNSPFGIPWGMPNVPADAFFAMGYMGQHIVIIPSQNLVVVRLGISHHWDGLIKGMDRLTADVIEALRPNAVAVK</sequence>
<dbReference type="PANTHER" id="PTHR43283:SF7">
    <property type="entry name" value="BETA-LACTAMASE-RELATED DOMAIN-CONTAINING PROTEIN"/>
    <property type="match status" value="1"/>
</dbReference>
<proteinExistence type="predicted"/>
<evidence type="ECO:0000313" key="2">
    <source>
        <dbReference type="EMBL" id="GGC63244.1"/>
    </source>
</evidence>
<dbReference type="Proteomes" id="UP000637423">
    <property type="component" value="Unassembled WGS sequence"/>
</dbReference>
<dbReference type="Pfam" id="PF00144">
    <property type="entry name" value="Beta-lactamase"/>
    <property type="match status" value="1"/>
</dbReference>
<gene>
    <name evidence="2" type="ORF">GCM10011396_07760</name>
</gene>
<keyword evidence="3" id="KW-1185">Reference proteome</keyword>
<reference evidence="2" key="1">
    <citation type="journal article" date="2014" name="Int. J. Syst. Evol. Microbiol.">
        <title>Complete genome sequence of Corynebacterium casei LMG S-19264T (=DSM 44701T), isolated from a smear-ripened cheese.</title>
        <authorList>
            <consortium name="US DOE Joint Genome Institute (JGI-PGF)"/>
            <person name="Walter F."/>
            <person name="Albersmeier A."/>
            <person name="Kalinowski J."/>
            <person name="Ruckert C."/>
        </authorList>
    </citation>
    <scope>NUCLEOTIDE SEQUENCE</scope>
    <source>
        <strain evidence="2">CGMCC 1.10998</strain>
    </source>
</reference>
<protein>
    <submittedName>
        <fullName evidence="2">Serine hydrolase</fullName>
    </submittedName>
</protein>